<dbReference type="EnsemblMetazoa" id="SSS_6706s_mrna">
    <property type="protein sequence ID" value="KAF7490934.1"/>
    <property type="gene ID" value="SSS_6706"/>
</dbReference>
<keyword evidence="2" id="KW-0687">Ribonucleoprotein</keyword>
<reference evidence="6" key="2">
    <citation type="journal article" date="2020" name="PLoS Negl. Trop. Dis.">
        <title>High-quality nuclear genome for Sarcoptes scabiei-A critical resource for a neglected parasite.</title>
        <authorList>
            <person name="Korhonen P.K."/>
            <person name="Gasser R.B."/>
            <person name="Ma G."/>
            <person name="Wang T."/>
            <person name="Stroehlein A.J."/>
            <person name="Young N.D."/>
            <person name="Ang C.S."/>
            <person name="Fernando D.D."/>
            <person name="Lu H.C."/>
            <person name="Taylor S."/>
            <person name="Reynolds S.L."/>
            <person name="Mofiz E."/>
            <person name="Najaraj S.H."/>
            <person name="Gowda H."/>
            <person name="Madugundu A."/>
            <person name="Renuse S."/>
            <person name="Holt D."/>
            <person name="Pandey A."/>
            <person name="Papenfuss A.T."/>
            <person name="Fischer K."/>
        </authorList>
    </citation>
    <scope>NUCLEOTIDE SEQUENCE [LARGE SCALE GENOMIC DNA]</scope>
</reference>
<accession>A0A132AI43</accession>
<reference evidence="5" key="4">
    <citation type="submission" date="2022-06" db="UniProtKB">
        <authorList>
            <consortium name="EnsemblMetazoa"/>
        </authorList>
    </citation>
    <scope>IDENTIFICATION</scope>
</reference>
<dbReference type="OrthoDB" id="10054543at2759"/>
<evidence type="ECO:0000313" key="6">
    <source>
        <dbReference type="Proteomes" id="UP000070412"/>
    </source>
</evidence>
<evidence type="ECO:0000313" key="7">
    <source>
        <dbReference type="Proteomes" id="UP000616769"/>
    </source>
</evidence>
<keyword evidence="1 4" id="KW-0689">Ribosomal protein</keyword>
<reference evidence="4 7" key="1">
    <citation type="journal article" date="2015" name="Parasit. Vectors">
        <title>Draft genome of the scabies mite.</title>
        <authorList>
            <person name="Rider S.D.Jr."/>
            <person name="Morgan M.S."/>
            <person name="Arlian L.G."/>
        </authorList>
    </citation>
    <scope>NUCLEOTIDE SEQUENCE [LARGE SCALE GENOMIC DNA]</scope>
    <source>
        <strain evidence="4">Arlian Lab</strain>
    </source>
</reference>
<organism evidence="4 7">
    <name type="scientific">Sarcoptes scabiei</name>
    <name type="common">Itch mite</name>
    <name type="synonym">Acarus scabiei</name>
    <dbReference type="NCBI Taxonomy" id="52283"/>
    <lineage>
        <taxon>Eukaryota</taxon>
        <taxon>Metazoa</taxon>
        <taxon>Ecdysozoa</taxon>
        <taxon>Arthropoda</taxon>
        <taxon>Chelicerata</taxon>
        <taxon>Arachnida</taxon>
        <taxon>Acari</taxon>
        <taxon>Acariformes</taxon>
        <taxon>Sarcoptiformes</taxon>
        <taxon>Astigmata</taxon>
        <taxon>Psoroptidia</taxon>
        <taxon>Sarcoptoidea</taxon>
        <taxon>Sarcoptidae</taxon>
        <taxon>Sarcoptinae</taxon>
        <taxon>Sarcoptes</taxon>
    </lineage>
</organism>
<evidence type="ECO:0000313" key="4">
    <source>
        <dbReference type="EMBL" id="KPM10678.1"/>
    </source>
</evidence>
<protein>
    <submittedName>
        <fullName evidence="3 4">28S ribosomal protein S18a, mitochondrial</fullName>
    </submittedName>
</protein>
<dbReference type="VEuPathDB" id="VectorBase:SSCA006151"/>
<dbReference type="GO" id="GO:0070181">
    <property type="term" value="F:small ribosomal subunit rRNA binding"/>
    <property type="evidence" value="ECO:0007669"/>
    <property type="project" value="TreeGrafter"/>
</dbReference>
<dbReference type="SUPFAM" id="SSF46911">
    <property type="entry name" value="Ribosomal protein S18"/>
    <property type="match status" value="1"/>
</dbReference>
<evidence type="ECO:0000256" key="2">
    <source>
        <dbReference type="ARBA" id="ARBA00023274"/>
    </source>
</evidence>
<dbReference type="GO" id="GO:0005763">
    <property type="term" value="C:mitochondrial small ribosomal subunit"/>
    <property type="evidence" value="ECO:0007669"/>
    <property type="project" value="TreeGrafter"/>
</dbReference>
<reference evidence="3" key="3">
    <citation type="submission" date="2020-01" db="EMBL/GenBank/DDBJ databases">
        <authorList>
            <person name="Korhonen P.K.K."/>
            <person name="Guangxu M.G."/>
            <person name="Wang T.W."/>
            <person name="Stroehlein A.J.S."/>
            <person name="Young N.D."/>
            <person name="Ang C.-S.A."/>
            <person name="Fernando D.W.F."/>
            <person name="Lu H.L."/>
            <person name="Taylor S.T."/>
            <person name="Ehtesham M.E.M."/>
            <person name="Najaraj S.H.N."/>
            <person name="Harsha G.H.G."/>
            <person name="Madugundu A.M."/>
            <person name="Renuse S.R."/>
            <person name="Holt D.H."/>
            <person name="Pandey A.P."/>
            <person name="Papenfuss A.P."/>
            <person name="Gasser R.B.G."/>
            <person name="Fischer K.F."/>
        </authorList>
    </citation>
    <scope>NUCLEOTIDE SEQUENCE</scope>
    <source>
        <strain evidence="3">SSS_KF_BRIS2020</strain>
    </source>
</reference>
<dbReference type="InterPro" id="IPR001648">
    <property type="entry name" value="Ribosomal_bS18"/>
</dbReference>
<dbReference type="EMBL" id="WVUK01000062">
    <property type="protein sequence ID" value="KAF7490934.1"/>
    <property type="molecule type" value="Genomic_DNA"/>
</dbReference>
<sequence length="165" mass="19482">MFHFLKPSAYLKLNQIAASRLIYTTKINNVKEILIKEENDCITIEGHPIESDRKDSLVKLPKSNGPCACVLCRLNLYNLNYTDVLILNQFVNPDGRMMLPHETQLCKKSYRKVQKLIKLAQSAMLMPRSPEYECYGPWDNLNHYYEFPKRIRDKPKSIIKREYWK</sequence>
<dbReference type="GO" id="GO:0032543">
    <property type="term" value="P:mitochondrial translation"/>
    <property type="evidence" value="ECO:0007669"/>
    <property type="project" value="TreeGrafter"/>
</dbReference>
<dbReference type="Gene3D" id="4.10.640.10">
    <property type="entry name" value="Ribosomal protein S18"/>
    <property type="match status" value="1"/>
</dbReference>
<dbReference type="Proteomes" id="UP000070412">
    <property type="component" value="Unassembled WGS sequence"/>
</dbReference>
<evidence type="ECO:0000256" key="1">
    <source>
        <dbReference type="ARBA" id="ARBA00022980"/>
    </source>
</evidence>
<gene>
    <name evidence="4" type="ORF">QR98_0092380</name>
    <name evidence="3" type="ORF">SSS_6706</name>
</gene>
<dbReference type="InterPro" id="IPR036870">
    <property type="entry name" value="Ribosomal_bS18_sf"/>
</dbReference>
<dbReference type="GO" id="GO:0003735">
    <property type="term" value="F:structural constituent of ribosome"/>
    <property type="evidence" value="ECO:0007669"/>
    <property type="project" value="InterPro"/>
</dbReference>
<dbReference type="PANTHER" id="PTHR13479">
    <property type="entry name" value="30S RIBOSOMAL PROTEIN S18"/>
    <property type="match status" value="1"/>
</dbReference>
<dbReference type="Pfam" id="PF01084">
    <property type="entry name" value="Ribosomal_S18"/>
    <property type="match status" value="1"/>
</dbReference>
<keyword evidence="6" id="KW-1185">Reference proteome</keyword>
<dbReference type="PANTHER" id="PTHR13479:SF66">
    <property type="entry name" value="LARGE RIBOSOMAL SUBUNIT PROTEIN ML66"/>
    <property type="match status" value="1"/>
</dbReference>
<dbReference type="EMBL" id="JXLN01015562">
    <property type="protein sequence ID" value="KPM10678.1"/>
    <property type="molecule type" value="Genomic_DNA"/>
</dbReference>
<evidence type="ECO:0000313" key="3">
    <source>
        <dbReference type="EMBL" id="KAF7490934.1"/>
    </source>
</evidence>
<dbReference type="AlphaFoldDB" id="A0A132AI43"/>
<proteinExistence type="predicted"/>
<evidence type="ECO:0000313" key="5">
    <source>
        <dbReference type="EnsemblMetazoa" id="KAF7490934.1"/>
    </source>
</evidence>
<name>A0A132AI43_SARSC</name>
<dbReference type="OMA" id="WDERTID"/>
<dbReference type="Proteomes" id="UP000616769">
    <property type="component" value="Unassembled WGS sequence"/>
</dbReference>